<accession>A0A8J3BKJ9</accession>
<dbReference type="EMBL" id="BMQB01000014">
    <property type="protein sequence ID" value="GGK10522.1"/>
    <property type="molecule type" value="Genomic_DNA"/>
</dbReference>
<feature type="domain" description="SHSP" evidence="3">
    <location>
        <begin position="22"/>
        <end position="132"/>
    </location>
</feature>
<proteinExistence type="inferred from homology"/>
<comment type="similarity">
    <text evidence="1 2">Belongs to the small heat shock protein (HSP20) family.</text>
</comment>
<evidence type="ECO:0000256" key="1">
    <source>
        <dbReference type="PROSITE-ProRule" id="PRU00285"/>
    </source>
</evidence>
<comment type="caution">
    <text evidence="4">The sequence shown here is derived from an EMBL/GenBank/DDBJ whole genome shotgun (WGS) entry which is preliminary data.</text>
</comment>
<sequence>MVLRFDPFRDLDRLTGQFLAEGRRVPLAMPTDLYRSGDRYVLQCDLAGVDPGSVDVNVDGGTLTISARRTGQADDVQWLRQERSIGTFQRQFSLGDGLDLDRIDASYDDGVLTVTIPLAERAKPRQVPIGGAGRSRVLEPAG</sequence>
<dbReference type="Pfam" id="PF00011">
    <property type="entry name" value="HSP20"/>
    <property type="match status" value="1"/>
</dbReference>
<dbReference type="SUPFAM" id="SSF49764">
    <property type="entry name" value="HSP20-like chaperones"/>
    <property type="match status" value="1"/>
</dbReference>
<dbReference type="CDD" id="cd06464">
    <property type="entry name" value="ACD_sHsps-like"/>
    <property type="match status" value="1"/>
</dbReference>
<reference evidence="4" key="2">
    <citation type="submission" date="2020-09" db="EMBL/GenBank/DDBJ databases">
        <authorList>
            <person name="Sun Q."/>
            <person name="Ohkuma M."/>
        </authorList>
    </citation>
    <scope>NUCLEOTIDE SEQUENCE</scope>
    <source>
        <strain evidence="4">JCM 3090</strain>
    </source>
</reference>
<dbReference type="PROSITE" id="PS01031">
    <property type="entry name" value="SHSP"/>
    <property type="match status" value="1"/>
</dbReference>
<dbReference type="PANTHER" id="PTHR11527">
    <property type="entry name" value="HEAT-SHOCK PROTEIN 20 FAMILY MEMBER"/>
    <property type="match status" value="1"/>
</dbReference>
<reference evidence="4" key="1">
    <citation type="journal article" date="2014" name="Int. J. Syst. Evol. Microbiol.">
        <title>Complete genome sequence of Corynebacterium casei LMG S-19264T (=DSM 44701T), isolated from a smear-ripened cheese.</title>
        <authorList>
            <consortium name="US DOE Joint Genome Institute (JGI-PGF)"/>
            <person name="Walter F."/>
            <person name="Albersmeier A."/>
            <person name="Kalinowski J."/>
            <person name="Ruckert C."/>
        </authorList>
    </citation>
    <scope>NUCLEOTIDE SEQUENCE</scope>
    <source>
        <strain evidence="4">JCM 3090</strain>
    </source>
</reference>
<evidence type="ECO:0000313" key="4">
    <source>
        <dbReference type="EMBL" id="GGK10522.1"/>
    </source>
</evidence>
<evidence type="ECO:0000259" key="3">
    <source>
        <dbReference type="PROSITE" id="PS01031"/>
    </source>
</evidence>
<protein>
    <submittedName>
        <fullName evidence="4">Heat-shock protein Hsp20</fullName>
    </submittedName>
</protein>
<name>A0A8J3BKJ9_9ACTN</name>
<dbReference type="Proteomes" id="UP000649739">
    <property type="component" value="Unassembled WGS sequence"/>
</dbReference>
<dbReference type="AlphaFoldDB" id="A0A8J3BKJ9"/>
<keyword evidence="5" id="KW-1185">Reference proteome</keyword>
<dbReference type="Gene3D" id="2.60.40.790">
    <property type="match status" value="1"/>
</dbReference>
<dbReference type="InterPro" id="IPR031107">
    <property type="entry name" value="Small_HSP"/>
</dbReference>
<dbReference type="RefSeq" id="WP_229784362.1">
    <property type="nucleotide sequence ID" value="NZ_BMQB01000014.1"/>
</dbReference>
<gene>
    <name evidence="4" type="ORF">GCM10010123_45640</name>
</gene>
<organism evidence="4 5">
    <name type="scientific">Pilimelia anulata</name>
    <dbReference type="NCBI Taxonomy" id="53371"/>
    <lineage>
        <taxon>Bacteria</taxon>
        <taxon>Bacillati</taxon>
        <taxon>Actinomycetota</taxon>
        <taxon>Actinomycetes</taxon>
        <taxon>Micromonosporales</taxon>
        <taxon>Micromonosporaceae</taxon>
        <taxon>Pilimelia</taxon>
    </lineage>
</organism>
<evidence type="ECO:0000313" key="5">
    <source>
        <dbReference type="Proteomes" id="UP000649739"/>
    </source>
</evidence>
<evidence type="ECO:0000256" key="2">
    <source>
        <dbReference type="RuleBase" id="RU003616"/>
    </source>
</evidence>
<dbReference type="InterPro" id="IPR008978">
    <property type="entry name" value="HSP20-like_chaperone"/>
</dbReference>
<dbReference type="InterPro" id="IPR002068">
    <property type="entry name" value="A-crystallin/Hsp20_dom"/>
</dbReference>